<keyword evidence="3" id="KW-1185">Reference proteome</keyword>
<name>A0ABV1I373_9FIRM</name>
<reference evidence="2 3" key="1">
    <citation type="submission" date="2024-03" db="EMBL/GenBank/DDBJ databases">
        <title>Human intestinal bacterial collection.</title>
        <authorList>
            <person name="Pauvert C."/>
            <person name="Hitch T.C.A."/>
            <person name="Clavel T."/>
        </authorList>
    </citation>
    <scope>NUCLEOTIDE SEQUENCE [LARGE SCALE GENOMIC DNA]</scope>
    <source>
        <strain evidence="2 3">CLA-AA-H78B</strain>
    </source>
</reference>
<sequence length="135" mass="15950">MATIWTDKKRSLFFGLPLSFTKYICTDEKFIVEAGMLSTREDEIRLYRILDLTLERSFMQRIFGLGTIRCDTMDKSMPKLEIKNIKKSRDVKEMISEAVEKERMKKRVSSRENMMSYGMDCDCDSDCDHEEDMDQ</sequence>
<feature type="domain" description="YdbS-like PH" evidence="1">
    <location>
        <begin position="20"/>
        <end position="93"/>
    </location>
</feature>
<comment type="caution">
    <text evidence="2">The sequence shown here is derived from an EMBL/GenBank/DDBJ whole genome shotgun (WGS) entry which is preliminary data.</text>
</comment>
<dbReference type="PANTHER" id="PTHR37938">
    <property type="entry name" value="BLL0215 PROTEIN"/>
    <property type="match status" value="1"/>
</dbReference>
<protein>
    <submittedName>
        <fullName evidence="2">PH domain-containing protein</fullName>
    </submittedName>
</protein>
<dbReference type="InterPro" id="IPR005182">
    <property type="entry name" value="YdbS-like_PH"/>
</dbReference>
<evidence type="ECO:0000259" key="1">
    <source>
        <dbReference type="Pfam" id="PF03703"/>
    </source>
</evidence>
<dbReference type="EMBL" id="JBBMFC010000024">
    <property type="protein sequence ID" value="MEQ2579648.1"/>
    <property type="molecule type" value="Genomic_DNA"/>
</dbReference>
<evidence type="ECO:0000313" key="3">
    <source>
        <dbReference type="Proteomes" id="UP001470288"/>
    </source>
</evidence>
<accession>A0ABV1I373</accession>
<dbReference type="Proteomes" id="UP001470288">
    <property type="component" value="Unassembled WGS sequence"/>
</dbReference>
<proteinExistence type="predicted"/>
<dbReference type="PANTHER" id="PTHR37938:SF1">
    <property type="entry name" value="BLL0215 PROTEIN"/>
    <property type="match status" value="1"/>
</dbReference>
<organism evidence="2 3">
    <name type="scientific">Hominiventricola aquisgranensis</name>
    <dbReference type="NCBI Taxonomy" id="3133164"/>
    <lineage>
        <taxon>Bacteria</taxon>
        <taxon>Bacillati</taxon>
        <taxon>Bacillota</taxon>
        <taxon>Clostridia</taxon>
        <taxon>Lachnospirales</taxon>
        <taxon>Lachnospiraceae</taxon>
        <taxon>Hominiventricola</taxon>
    </lineage>
</organism>
<gene>
    <name evidence="2" type="ORF">WMO62_12595</name>
</gene>
<dbReference type="RefSeq" id="WP_349144850.1">
    <property type="nucleotide sequence ID" value="NZ_JBBMFC010000024.1"/>
</dbReference>
<evidence type="ECO:0000313" key="2">
    <source>
        <dbReference type="EMBL" id="MEQ2579648.1"/>
    </source>
</evidence>
<dbReference type="Pfam" id="PF03703">
    <property type="entry name" value="bPH_2"/>
    <property type="match status" value="1"/>
</dbReference>